<proteinExistence type="predicted"/>
<accession>A0A4P2QZ95</accession>
<gene>
    <name evidence="2" type="ORF">SOCE836_081260</name>
</gene>
<name>A0A4P2QZ95_SORCE</name>
<sequence>MFQTKGGNREDASSFSPPSSSLPVASGRRGPFPLADRRPCGLAGRLGTAGGQEVDVAFAGGASVVQVGGMRSDRIARGARGEGGARDGGAPRRSRGSRRRCARRRCTARSRRSPTWWDASRAGRDGCREARRSTAERHDARPTRHAHGGEGDASMRGRGDEDRGRARGRRTSTRTRTGTENEHEHAHEDGERARARARARGRGRRTSTRTSTRTTTARMRAAITRSRALDAPRAFTRGIDARRDDTTSRAALERLLVERAASEPAARRELARAALRVTDVAGGDAQRTDPIPSAVRRATTAAPRETGPKTRAPRALSLRRALTRSTGVGIPEHIRAGRAAPRLFKVDRVNAASTSVSLETRFYWTVGELWTAGRDRRGLRRVGRHRPRPAWSSRDHDGAGRRGGAAHPL</sequence>
<evidence type="ECO:0000256" key="1">
    <source>
        <dbReference type="SAM" id="MobiDB-lite"/>
    </source>
</evidence>
<feature type="region of interest" description="Disordered" evidence="1">
    <location>
        <begin position="1"/>
        <end position="47"/>
    </location>
</feature>
<dbReference type="AlphaFoldDB" id="A0A4P2QZ95"/>
<feature type="region of interest" description="Disordered" evidence="1">
    <location>
        <begin position="75"/>
        <end position="217"/>
    </location>
</feature>
<feature type="compositionally biased region" description="Low complexity" evidence="1">
    <location>
        <begin position="208"/>
        <end position="217"/>
    </location>
</feature>
<feature type="compositionally biased region" description="Basic residues" evidence="1">
    <location>
        <begin position="92"/>
        <end position="112"/>
    </location>
</feature>
<feature type="region of interest" description="Disordered" evidence="1">
    <location>
        <begin position="380"/>
        <end position="409"/>
    </location>
</feature>
<protein>
    <submittedName>
        <fullName evidence="2">Uncharacterized protein</fullName>
    </submittedName>
</protein>
<dbReference type="Proteomes" id="UP000295497">
    <property type="component" value="Chromosome"/>
</dbReference>
<evidence type="ECO:0000313" key="3">
    <source>
        <dbReference type="Proteomes" id="UP000295497"/>
    </source>
</evidence>
<organism evidence="2 3">
    <name type="scientific">Sorangium cellulosum</name>
    <name type="common">Polyangium cellulosum</name>
    <dbReference type="NCBI Taxonomy" id="56"/>
    <lineage>
        <taxon>Bacteria</taxon>
        <taxon>Pseudomonadati</taxon>
        <taxon>Myxococcota</taxon>
        <taxon>Polyangia</taxon>
        <taxon>Polyangiales</taxon>
        <taxon>Polyangiaceae</taxon>
        <taxon>Sorangium</taxon>
    </lineage>
</organism>
<dbReference type="EMBL" id="CP012672">
    <property type="protein sequence ID" value="AUX35924.1"/>
    <property type="molecule type" value="Genomic_DNA"/>
</dbReference>
<feature type="compositionally biased region" description="Basic and acidic residues" evidence="1">
    <location>
        <begin position="75"/>
        <end position="85"/>
    </location>
</feature>
<feature type="compositionally biased region" description="Basic and acidic residues" evidence="1">
    <location>
        <begin position="121"/>
        <end position="165"/>
    </location>
</feature>
<reference evidence="2 3" key="1">
    <citation type="submission" date="2015-09" db="EMBL/GenBank/DDBJ databases">
        <title>Sorangium comparison.</title>
        <authorList>
            <person name="Zaburannyi N."/>
            <person name="Bunk B."/>
            <person name="Overmann J."/>
            <person name="Mueller R."/>
        </authorList>
    </citation>
    <scope>NUCLEOTIDE SEQUENCE [LARGE SCALE GENOMIC DNA]</scope>
    <source>
        <strain evidence="2 3">So ce836</strain>
    </source>
</reference>
<feature type="compositionally biased region" description="Basic and acidic residues" evidence="1">
    <location>
        <begin position="177"/>
        <end position="194"/>
    </location>
</feature>
<feature type="compositionally biased region" description="Basic residues" evidence="1">
    <location>
        <begin position="195"/>
        <end position="207"/>
    </location>
</feature>
<evidence type="ECO:0000313" key="2">
    <source>
        <dbReference type="EMBL" id="AUX35924.1"/>
    </source>
</evidence>
<feature type="compositionally biased region" description="Low complexity" evidence="1">
    <location>
        <begin position="13"/>
        <end position="26"/>
    </location>
</feature>